<evidence type="ECO:0000313" key="1">
    <source>
        <dbReference type="EMBL" id="RBQ24275.1"/>
    </source>
</evidence>
<proteinExistence type="predicted"/>
<dbReference type="AlphaFoldDB" id="A0A366MDL4"/>
<comment type="caution">
    <text evidence="1">The sequence shown here is derived from an EMBL/GenBank/DDBJ whole genome shotgun (WGS) entry which is preliminary data.</text>
</comment>
<sequence>MSEISDNVTFRRDSGEKIEVLQKYVGLKARQEGILTVNFRTPPENIDEIKTFFTGFKASESLTYDIGETGEVKCYFKGMAPLLQQTDEAGFGYSFLSVTLQELQEEYDDDELPSCGCG</sequence>
<dbReference type="Proteomes" id="UP000253099">
    <property type="component" value="Unassembled WGS sequence"/>
</dbReference>
<protein>
    <submittedName>
        <fullName evidence="1">Uncharacterized protein</fullName>
    </submittedName>
</protein>
<organism evidence="1 2">
    <name type="scientific">Candidatus Methanobinarius endosymbioticus</name>
    <dbReference type="NCBI Taxonomy" id="2006182"/>
    <lineage>
        <taxon>Archaea</taxon>
        <taxon>Methanobacteriati</taxon>
        <taxon>Methanobacteriota</taxon>
        <taxon>Methanomada group</taxon>
        <taxon>Methanobacteria</taxon>
        <taxon>Methanobacteriales</taxon>
        <taxon>Methanobacteriaceae</taxon>
        <taxon>Candidatus Methanobinarius</taxon>
    </lineage>
</organism>
<reference evidence="1 2" key="1">
    <citation type="submission" date="2018-06" db="EMBL/GenBank/DDBJ databases">
        <title>Genomic insight into two independent archaeal endosymbiosis events.</title>
        <authorList>
            <person name="Lind A.E."/>
            <person name="Lewis W.H."/>
            <person name="Spang A."/>
            <person name="Guy L."/>
            <person name="Embley M.T."/>
            <person name="Ettema T.J.G."/>
        </authorList>
    </citation>
    <scope>NUCLEOTIDE SEQUENCE [LARGE SCALE GENOMIC DNA]</scope>
    <source>
        <strain evidence="1">NOE</strain>
    </source>
</reference>
<keyword evidence="2" id="KW-1185">Reference proteome</keyword>
<dbReference type="EMBL" id="NIZT01000007">
    <property type="protein sequence ID" value="RBQ24275.1"/>
    <property type="molecule type" value="Genomic_DNA"/>
</dbReference>
<evidence type="ECO:0000313" key="2">
    <source>
        <dbReference type="Proteomes" id="UP000253099"/>
    </source>
</evidence>
<name>A0A366MDL4_9EURY</name>
<gene>
    <name evidence="1" type="ORF">ALNOE001_03140</name>
</gene>
<accession>A0A366MDL4</accession>